<organism evidence="1 2">
    <name type="scientific">Streptomyces griseofuscus</name>
    <dbReference type="NCBI Taxonomy" id="146922"/>
    <lineage>
        <taxon>Bacteria</taxon>
        <taxon>Bacillati</taxon>
        <taxon>Actinomycetota</taxon>
        <taxon>Actinomycetes</taxon>
        <taxon>Kitasatosporales</taxon>
        <taxon>Streptomycetaceae</taxon>
        <taxon>Streptomyces</taxon>
    </lineage>
</organism>
<accession>A0A7H1Q8Z7</accession>
<protein>
    <submittedName>
        <fullName evidence="1">Uncharacterized protein</fullName>
    </submittedName>
</protein>
<evidence type="ECO:0000313" key="2">
    <source>
        <dbReference type="Proteomes" id="UP000516422"/>
    </source>
</evidence>
<proteinExistence type="predicted"/>
<gene>
    <name evidence="1" type="ORF">HEP81_06542</name>
</gene>
<dbReference type="EMBL" id="CP051006">
    <property type="protein sequence ID" value="QNT96777.1"/>
    <property type="molecule type" value="Genomic_DNA"/>
</dbReference>
<dbReference type="RefSeq" id="WP_051850343.1">
    <property type="nucleotide sequence ID" value="NZ_CP051006.1"/>
</dbReference>
<dbReference type="Proteomes" id="UP000516422">
    <property type="component" value="Chromosome"/>
</dbReference>
<reference evidence="1 2" key="1">
    <citation type="submission" date="2020-04" db="EMBL/GenBank/DDBJ databases">
        <title>Characterization and engineering of Streptomyces griseofuscus DSM40191 as a potential heterologous host for expression of BGCs.</title>
        <authorList>
            <person name="Gren T."/>
            <person name="Whitford C.M."/>
            <person name="Mohite O.S."/>
            <person name="Joergensen T.S."/>
            <person name="Nielsen J.B."/>
            <person name="Lee S.Y."/>
            <person name="Weber T."/>
        </authorList>
    </citation>
    <scope>NUCLEOTIDE SEQUENCE [LARGE SCALE GENOMIC DNA]</scope>
    <source>
        <strain evidence="1 2">DSM 40191</strain>
    </source>
</reference>
<dbReference type="GeneID" id="91466071"/>
<name>A0A7H1Q8Z7_9ACTN</name>
<evidence type="ECO:0000313" key="1">
    <source>
        <dbReference type="EMBL" id="QNT96777.1"/>
    </source>
</evidence>
<sequence length="112" mass="12119">MTSDTAIPPSALLADLELPDPSRLLPTQVRGATCAWCNERLTGATALDLGPRTEPILGVAGRWFPRGCVPCTLRQVLAAYKTHGMSCEQCVDDATLCDVQRALRALALELRR</sequence>
<dbReference type="KEGG" id="sgf:HEP81_06542"/>
<dbReference type="AlphaFoldDB" id="A0A7H1Q8Z7"/>